<dbReference type="EMBL" id="KN825139">
    <property type="protein sequence ID" value="KIK93980.1"/>
    <property type="molecule type" value="Genomic_DNA"/>
</dbReference>
<evidence type="ECO:0000313" key="1">
    <source>
        <dbReference type="EMBL" id="KIK93980.1"/>
    </source>
</evidence>
<dbReference type="InParanoid" id="A0A0D0E7H2"/>
<proteinExistence type="predicted"/>
<gene>
    <name evidence="1" type="ORF">PAXRUDRAFT_481903</name>
</gene>
<dbReference type="Proteomes" id="UP000054538">
    <property type="component" value="Unassembled WGS sequence"/>
</dbReference>
<reference evidence="1 2" key="1">
    <citation type="submission" date="2014-04" db="EMBL/GenBank/DDBJ databases">
        <authorList>
            <consortium name="DOE Joint Genome Institute"/>
            <person name="Kuo A."/>
            <person name="Kohler A."/>
            <person name="Jargeat P."/>
            <person name="Nagy L.G."/>
            <person name="Floudas D."/>
            <person name="Copeland A."/>
            <person name="Barry K.W."/>
            <person name="Cichocki N."/>
            <person name="Veneault-Fourrey C."/>
            <person name="LaButti K."/>
            <person name="Lindquist E.A."/>
            <person name="Lipzen A."/>
            <person name="Lundell T."/>
            <person name="Morin E."/>
            <person name="Murat C."/>
            <person name="Sun H."/>
            <person name="Tunlid A."/>
            <person name="Henrissat B."/>
            <person name="Grigoriev I.V."/>
            <person name="Hibbett D.S."/>
            <person name="Martin F."/>
            <person name="Nordberg H.P."/>
            <person name="Cantor M.N."/>
            <person name="Hua S.X."/>
        </authorList>
    </citation>
    <scope>NUCLEOTIDE SEQUENCE [LARGE SCALE GENOMIC DNA]</scope>
    <source>
        <strain evidence="1 2">Ve08.2h10</strain>
    </source>
</reference>
<keyword evidence="2" id="KW-1185">Reference proteome</keyword>
<reference evidence="2" key="2">
    <citation type="submission" date="2015-01" db="EMBL/GenBank/DDBJ databases">
        <title>Evolutionary Origins and Diversification of the Mycorrhizal Mutualists.</title>
        <authorList>
            <consortium name="DOE Joint Genome Institute"/>
            <consortium name="Mycorrhizal Genomics Consortium"/>
            <person name="Kohler A."/>
            <person name="Kuo A."/>
            <person name="Nagy L.G."/>
            <person name="Floudas D."/>
            <person name="Copeland A."/>
            <person name="Barry K.W."/>
            <person name="Cichocki N."/>
            <person name="Veneault-Fourrey C."/>
            <person name="LaButti K."/>
            <person name="Lindquist E.A."/>
            <person name="Lipzen A."/>
            <person name="Lundell T."/>
            <person name="Morin E."/>
            <person name="Murat C."/>
            <person name="Riley R."/>
            <person name="Ohm R."/>
            <person name="Sun H."/>
            <person name="Tunlid A."/>
            <person name="Henrissat B."/>
            <person name="Grigoriev I.V."/>
            <person name="Hibbett D.S."/>
            <person name="Martin F."/>
        </authorList>
    </citation>
    <scope>NUCLEOTIDE SEQUENCE [LARGE SCALE GENOMIC DNA]</scope>
    <source>
        <strain evidence="2">Ve08.2h10</strain>
    </source>
</reference>
<evidence type="ECO:0000313" key="2">
    <source>
        <dbReference type="Proteomes" id="UP000054538"/>
    </source>
</evidence>
<dbReference type="AlphaFoldDB" id="A0A0D0E7H2"/>
<accession>A0A0D0E7H2</accession>
<protein>
    <submittedName>
        <fullName evidence="1">Uncharacterized protein</fullName>
    </submittedName>
</protein>
<name>A0A0D0E7H2_9AGAM</name>
<sequence>MVWLMSPATPGELLTVQRTPASSCRLQHCCCHVCQSLLPHPNKHCSSFFTSPCFSILCNELSGFYWIN</sequence>
<organism evidence="1 2">
    <name type="scientific">Paxillus rubicundulus Ve08.2h10</name>
    <dbReference type="NCBI Taxonomy" id="930991"/>
    <lineage>
        <taxon>Eukaryota</taxon>
        <taxon>Fungi</taxon>
        <taxon>Dikarya</taxon>
        <taxon>Basidiomycota</taxon>
        <taxon>Agaricomycotina</taxon>
        <taxon>Agaricomycetes</taxon>
        <taxon>Agaricomycetidae</taxon>
        <taxon>Boletales</taxon>
        <taxon>Paxilineae</taxon>
        <taxon>Paxillaceae</taxon>
        <taxon>Paxillus</taxon>
    </lineage>
</organism>
<dbReference type="HOGENOM" id="CLU_2794676_0_0_1"/>